<protein>
    <recommendedName>
        <fullName evidence="6">C-type lectin domain-containing protein</fullName>
    </recommendedName>
</protein>
<evidence type="ECO:0000256" key="2">
    <source>
        <dbReference type="ARBA" id="ARBA00006250"/>
    </source>
</evidence>
<dbReference type="InterPro" id="IPR016187">
    <property type="entry name" value="CTDL_fold"/>
</dbReference>
<dbReference type="Gene3D" id="3.10.100.10">
    <property type="entry name" value="Mannose-Binding Protein A, subunit A"/>
    <property type="match status" value="1"/>
</dbReference>
<dbReference type="PROSITE" id="PS50041">
    <property type="entry name" value="C_TYPE_LECTIN_2"/>
    <property type="match status" value="1"/>
</dbReference>
<feature type="signal peptide" evidence="5">
    <location>
        <begin position="1"/>
        <end position="23"/>
    </location>
</feature>
<organism evidence="7 8">
    <name type="scientific">Naja naja</name>
    <name type="common">Indian cobra</name>
    <dbReference type="NCBI Taxonomy" id="35670"/>
    <lineage>
        <taxon>Eukaryota</taxon>
        <taxon>Metazoa</taxon>
        <taxon>Chordata</taxon>
        <taxon>Craniata</taxon>
        <taxon>Vertebrata</taxon>
        <taxon>Euteleostomi</taxon>
        <taxon>Lepidosauria</taxon>
        <taxon>Squamata</taxon>
        <taxon>Bifurcata</taxon>
        <taxon>Unidentata</taxon>
        <taxon>Episquamata</taxon>
        <taxon>Toxicofera</taxon>
        <taxon>Serpentes</taxon>
        <taxon>Colubroidea</taxon>
        <taxon>Elapidae</taxon>
        <taxon>Elapinae</taxon>
        <taxon>Naja</taxon>
    </lineage>
</organism>
<evidence type="ECO:0000313" key="7">
    <source>
        <dbReference type="Ensembl" id="ENSNNAP00000008776.1"/>
    </source>
</evidence>
<evidence type="ECO:0000256" key="4">
    <source>
        <dbReference type="ARBA" id="ARBA00023157"/>
    </source>
</evidence>
<comment type="similarity">
    <text evidence="2">Belongs to the true venom lectin family.</text>
</comment>
<dbReference type="Proteomes" id="UP000694559">
    <property type="component" value="Unplaced"/>
</dbReference>
<dbReference type="SUPFAM" id="SSF56436">
    <property type="entry name" value="C-type lectin-like"/>
    <property type="match status" value="1"/>
</dbReference>
<feature type="chain" id="PRO_5034193837" description="C-type lectin domain-containing protein" evidence="5">
    <location>
        <begin position="24"/>
        <end position="64"/>
    </location>
</feature>
<dbReference type="InterPro" id="IPR018378">
    <property type="entry name" value="C-type_lectin_CS"/>
</dbReference>
<keyword evidence="5" id="KW-0732">Signal</keyword>
<dbReference type="AlphaFoldDB" id="A0A8C6VTT9"/>
<keyword evidence="3" id="KW-0964">Secreted</keyword>
<dbReference type="InterPro" id="IPR016186">
    <property type="entry name" value="C-type_lectin-like/link_sf"/>
</dbReference>
<accession>A0A8C6VTT9</accession>
<evidence type="ECO:0000313" key="8">
    <source>
        <dbReference type="Proteomes" id="UP000694559"/>
    </source>
</evidence>
<reference evidence="7" key="1">
    <citation type="submission" date="2025-08" db="UniProtKB">
        <authorList>
            <consortium name="Ensembl"/>
        </authorList>
    </citation>
    <scope>IDENTIFICATION</scope>
</reference>
<evidence type="ECO:0000256" key="3">
    <source>
        <dbReference type="ARBA" id="ARBA00022525"/>
    </source>
</evidence>
<reference evidence="7" key="2">
    <citation type="submission" date="2025-09" db="UniProtKB">
        <authorList>
            <consortium name="Ensembl"/>
        </authorList>
    </citation>
    <scope>IDENTIFICATION</scope>
</reference>
<dbReference type="GO" id="GO:0005576">
    <property type="term" value="C:extracellular region"/>
    <property type="evidence" value="ECO:0007669"/>
    <property type="project" value="UniProtKB-SubCell"/>
</dbReference>
<proteinExistence type="inferred from homology"/>
<evidence type="ECO:0000256" key="5">
    <source>
        <dbReference type="SAM" id="SignalP"/>
    </source>
</evidence>
<dbReference type="OMA" id="ENLVSWW"/>
<name>A0A8C6VTT9_NAJNA</name>
<evidence type="ECO:0000256" key="1">
    <source>
        <dbReference type="ARBA" id="ARBA00004613"/>
    </source>
</evidence>
<evidence type="ECO:0000259" key="6">
    <source>
        <dbReference type="PROSITE" id="PS50041"/>
    </source>
</evidence>
<dbReference type="Pfam" id="PF00059">
    <property type="entry name" value="Lectin_C"/>
    <property type="match status" value="1"/>
</dbReference>
<sequence length="64" mass="7459">VENLVSWWTWLVLFVYLNGQAVGYTNWKSSEPNNLDNEDCVVLLTDSLWNDIDCDHQTLIICEL</sequence>
<dbReference type="OrthoDB" id="10255512at2759"/>
<dbReference type="Ensembl" id="ENSNNAT00000009202.1">
    <property type="protein sequence ID" value="ENSNNAP00000008776.1"/>
    <property type="gene ID" value="ENSNNAG00000005890.1"/>
</dbReference>
<dbReference type="PROSITE" id="PS00615">
    <property type="entry name" value="C_TYPE_LECTIN_1"/>
    <property type="match status" value="1"/>
</dbReference>
<dbReference type="InterPro" id="IPR001304">
    <property type="entry name" value="C-type_lectin-like"/>
</dbReference>
<feature type="domain" description="C-type lectin" evidence="6">
    <location>
        <begin position="14"/>
        <end position="63"/>
    </location>
</feature>
<comment type="subcellular location">
    <subcellularLocation>
        <location evidence="1">Secreted</location>
    </subcellularLocation>
</comment>
<keyword evidence="8" id="KW-1185">Reference proteome</keyword>
<keyword evidence="4" id="KW-1015">Disulfide bond</keyword>